<feature type="chain" id="PRO_5042273572" description="UrcA family protein" evidence="1">
    <location>
        <begin position="25"/>
        <end position="117"/>
    </location>
</feature>
<accession>A0AAC9AW20</accession>
<evidence type="ECO:0000313" key="2">
    <source>
        <dbReference type="EMBL" id="AMU90947.1"/>
    </source>
</evidence>
<dbReference type="InterPro" id="IPR030972">
    <property type="entry name" value="UrcA_uranyl"/>
</dbReference>
<dbReference type="EMBL" id="CP013344">
    <property type="protein sequence ID" value="AMU90947.1"/>
    <property type="molecule type" value="Genomic_DNA"/>
</dbReference>
<gene>
    <name evidence="2" type="ORF">ATM17_18165</name>
</gene>
<keyword evidence="1" id="KW-0732">Signal</keyword>
<dbReference type="NCBIfam" id="TIGR04433">
    <property type="entry name" value="UrcA_uranyl"/>
    <property type="match status" value="1"/>
</dbReference>
<dbReference type="KEGG" id="smaz:LH19_17595"/>
<evidence type="ECO:0000256" key="1">
    <source>
        <dbReference type="SAM" id="SignalP"/>
    </source>
</evidence>
<sequence length="117" mass="12469">MQSTVRFLLPLTVLLAGAPAAVQARGGIEPVRVTISHRDLDLTDPADVAVLERRIRGSVKMACPTLARTLTEIAHARKCERVVTEQAATQKQVAIAEAEANRVRYASGGGNKAVAVQ</sequence>
<organism evidence="2 3">
    <name type="scientific">Sphingopyxis macrogoltabida</name>
    <name type="common">Sphingomonas macrogoltabidus</name>
    <dbReference type="NCBI Taxonomy" id="33050"/>
    <lineage>
        <taxon>Bacteria</taxon>
        <taxon>Pseudomonadati</taxon>
        <taxon>Pseudomonadota</taxon>
        <taxon>Alphaproteobacteria</taxon>
        <taxon>Sphingomonadales</taxon>
        <taxon>Sphingomonadaceae</taxon>
        <taxon>Sphingopyxis</taxon>
    </lineage>
</organism>
<protein>
    <recommendedName>
        <fullName evidence="4">UrcA family protein</fullName>
    </recommendedName>
</protein>
<dbReference type="RefSeq" id="WP_054730651.1">
    <property type="nucleotide sequence ID" value="NZ_CP009429.1"/>
</dbReference>
<evidence type="ECO:0000313" key="3">
    <source>
        <dbReference type="Proteomes" id="UP000076088"/>
    </source>
</evidence>
<reference evidence="3" key="1">
    <citation type="submission" date="2015-11" db="EMBL/GenBank/DDBJ databases">
        <title>Complete genome sequence of a polyethylene-glycol degrader Sphingopyxis macrogoltabida 203N (NBRC 111659).</title>
        <authorList>
            <person name="Yoshiyuki O."/>
            <person name="Shouta N."/>
            <person name="Nagata Y."/>
            <person name="Numata M."/>
            <person name="Tsuchikane K."/>
            <person name="Hosoyama A."/>
            <person name="Yamazoe A."/>
            <person name="Tsuda M."/>
            <person name="Fujita N."/>
            <person name="Kawai F."/>
        </authorList>
    </citation>
    <scope>NUCLEOTIDE SEQUENCE [LARGE SCALE GENOMIC DNA]</scope>
    <source>
        <strain evidence="3">203N</strain>
    </source>
</reference>
<reference evidence="2 3" key="2">
    <citation type="journal article" date="2016" name="Genome Announc.">
        <title>Complete Genome Sequence of Sphingopyxis macrogoltabida Strain 203N (NBRC 111659), a Polyethylene Glycol Degrader.</title>
        <authorList>
            <person name="Ohtsubo Y."/>
            <person name="Nonoyama S."/>
            <person name="Nagata Y."/>
            <person name="Numata M."/>
            <person name="Tsuchikane K."/>
            <person name="Hosoyama A."/>
            <person name="Yamazoe A."/>
            <person name="Tsuda M."/>
            <person name="Fujita N."/>
            <person name="Kawai F."/>
        </authorList>
    </citation>
    <scope>NUCLEOTIDE SEQUENCE [LARGE SCALE GENOMIC DNA]</scope>
    <source>
        <strain evidence="2 3">203N</strain>
    </source>
</reference>
<dbReference type="AlphaFoldDB" id="A0AAC9AW20"/>
<feature type="signal peptide" evidence="1">
    <location>
        <begin position="1"/>
        <end position="24"/>
    </location>
</feature>
<keyword evidence="3" id="KW-1185">Reference proteome</keyword>
<proteinExistence type="predicted"/>
<dbReference type="Proteomes" id="UP000076088">
    <property type="component" value="Chromosome"/>
</dbReference>
<evidence type="ECO:0008006" key="4">
    <source>
        <dbReference type="Google" id="ProtNLM"/>
    </source>
</evidence>
<name>A0AAC9AW20_SPHMC</name>